<dbReference type="Pfam" id="PF01420">
    <property type="entry name" value="Methylase_S"/>
    <property type="match status" value="1"/>
</dbReference>
<evidence type="ECO:0000313" key="5">
    <source>
        <dbReference type="EMBL" id="MXV51975.1"/>
    </source>
</evidence>
<dbReference type="InterPro" id="IPR044946">
    <property type="entry name" value="Restrct_endonuc_typeI_TRD_sf"/>
</dbReference>
<gene>
    <name evidence="5" type="ORF">GS399_13415</name>
</gene>
<sequence>MEKVELYNIPSNWVWANITDIAYILDHLREPVNSKERQRRIDGKEEHKLFPYYGATGQVGYIDDYLTDDDYILIGEDGAPFFDPFKSKAYPISGKSWVNNHAHIIKAHEFFSQKFLLNYLNQFDYKKYVNGTTRLKLTKGSLETFPVPVPPIKEQERITEKIDELFSELDKSVDSFKLIQAQLSIYRQVVLKLAFEGHFSSSWRIANNPEPGINIIERLIVKNEEDYKLQMVIWLEQVERWKIEKKITTKPVKPKTPKVVANLSQAQVDVLPSIPKEWSWTKLSAFTEITSGVTKGKKYNNIETFEVPYLGVANVQDGYLNLIGLRNISVSHFELEKYKLKYGDILYTEGGDKDKLGRGTIWKNEVSPCIHQNHIFRARIETDEINPIFCALYSGTRIAKDYFFSKAKQTTNLASINLSVLSDLPFPIMSKVEQDMIVNYIETQNSMIDYLENSIQKALAELNTLRQSVLKFAFNGKLVLAIPEEESGKLLLERINLDKINYQVKPAKRRIINQQKKQMSAKNLTIIDVLKASPGPISAKSVWEQSKYSEDIEAFYSELKKVQSQVVEVEKGMLSLIDENR</sequence>
<evidence type="ECO:0000256" key="3">
    <source>
        <dbReference type="ARBA" id="ARBA00023125"/>
    </source>
</evidence>
<evidence type="ECO:0000313" key="6">
    <source>
        <dbReference type="Proteomes" id="UP000466586"/>
    </source>
</evidence>
<proteinExistence type="inferred from homology"/>
<dbReference type="EMBL" id="WVHT01000006">
    <property type="protein sequence ID" value="MXV51975.1"/>
    <property type="molecule type" value="Genomic_DNA"/>
</dbReference>
<keyword evidence="6" id="KW-1185">Reference proteome</keyword>
<dbReference type="InterPro" id="IPR051212">
    <property type="entry name" value="Type-I_RE_S_subunit"/>
</dbReference>
<accession>A0A7K1YBM7</accession>
<dbReference type="InterPro" id="IPR000055">
    <property type="entry name" value="Restrct_endonuc_typeI_TRD"/>
</dbReference>
<dbReference type="Proteomes" id="UP000466586">
    <property type="component" value="Unassembled WGS sequence"/>
</dbReference>
<dbReference type="GO" id="GO:0009307">
    <property type="term" value="P:DNA restriction-modification system"/>
    <property type="evidence" value="ECO:0007669"/>
    <property type="project" value="UniProtKB-KW"/>
</dbReference>
<dbReference type="SUPFAM" id="SSF116734">
    <property type="entry name" value="DNA methylase specificity domain"/>
    <property type="match status" value="2"/>
</dbReference>
<organism evidence="5 6">
    <name type="scientific">Hufsiella arboris</name>
    <dbReference type="NCBI Taxonomy" id="2695275"/>
    <lineage>
        <taxon>Bacteria</taxon>
        <taxon>Pseudomonadati</taxon>
        <taxon>Bacteroidota</taxon>
        <taxon>Sphingobacteriia</taxon>
        <taxon>Sphingobacteriales</taxon>
        <taxon>Sphingobacteriaceae</taxon>
        <taxon>Hufsiella</taxon>
    </lineage>
</organism>
<dbReference type="AlphaFoldDB" id="A0A7K1YBM7"/>
<protein>
    <recommendedName>
        <fullName evidence="4">Type I restriction modification DNA specificity domain-containing protein</fullName>
    </recommendedName>
</protein>
<dbReference type="PANTHER" id="PTHR43140">
    <property type="entry name" value="TYPE-1 RESTRICTION ENZYME ECOKI SPECIFICITY PROTEIN"/>
    <property type="match status" value="1"/>
</dbReference>
<dbReference type="RefSeq" id="WP_160845160.1">
    <property type="nucleotide sequence ID" value="NZ_WVHT01000006.1"/>
</dbReference>
<evidence type="ECO:0000256" key="1">
    <source>
        <dbReference type="ARBA" id="ARBA00010923"/>
    </source>
</evidence>
<dbReference type="CDD" id="cd17262">
    <property type="entry name" value="RMtype1_S_Aco12261I-TRD2-CR2"/>
    <property type="match status" value="1"/>
</dbReference>
<evidence type="ECO:0000259" key="4">
    <source>
        <dbReference type="Pfam" id="PF01420"/>
    </source>
</evidence>
<evidence type="ECO:0000256" key="2">
    <source>
        <dbReference type="ARBA" id="ARBA00022747"/>
    </source>
</evidence>
<comment type="similarity">
    <text evidence="1">Belongs to the type-I restriction system S methylase family.</text>
</comment>
<keyword evidence="2" id="KW-0680">Restriction system</keyword>
<comment type="caution">
    <text evidence="5">The sequence shown here is derived from an EMBL/GenBank/DDBJ whole genome shotgun (WGS) entry which is preliminary data.</text>
</comment>
<dbReference type="CDD" id="cd17253">
    <property type="entry name" value="RMtype1_S_Eco933I-TRD2-CR2_like"/>
    <property type="match status" value="1"/>
</dbReference>
<keyword evidence="3" id="KW-0238">DNA-binding</keyword>
<dbReference type="Gene3D" id="3.90.220.20">
    <property type="entry name" value="DNA methylase specificity domains"/>
    <property type="match status" value="2"/>
</dbReference>
<dbReference type="PANTHER" id="PTHR43140:SF1">
    <property type="entry name" value="TYPE I RESTRICTION ENZYME ECOKI SPECIFICITY SUBUNIT"/>
    <property type="match status" value="1"/>
</dbReference>
<dbReference type="GO" id="GO:0003677">
    <property type="term" value="F:DNA binding"/>
    <property type="evidence" value="ECO:0007669"/>
    <property type="project" value="UniProtKB-KW"/>
</dbReference>
<feature type="domain" description="Type I restriction modification DNA specificity" evidence="4">
    <location>
        <begin position="10"/>
        <end position="169"/>
    </location>
</feature>
<reference evidence="5 6" key="1">
    <citation type="submission" date="2019-11" db="EMBL/GenBank/DDBJ databases">
        <title>Pedobacter sp. HMF7647 Genome sequencing and assembly.</title>
        <authorList>
            <person name="Kang H."/>
            <person name="Kim H."/>
            <person name="Joh K."/>
        </authorList>
    </citation>
    <scope>NUCLEOTIDE SEQUENCE [LARGE SCALE GENOMIC DNA]</scope>
    <source>
        <strain evidence="5 6">HMF7647</strain>
    </source>
</reference>
<name>A0A7K1YBM7_9SPHI</name>